<gene>
    <name evidence="7" type="primary">adhB_1</name>
    <name evidence="7" type="ORF">VCE7224_02234</name>
</gene>
<dbReference type="Pfam" id="PF25137">
    <property type="entry name" value="ADH_Fe_C"/>
    <property type="match status" value="1"/>
</dbReference>
<keyword evidence="3 7" id="KW-0560">Oxidoreductase</keyword>
<dbReference type="FunFam" id="3.40.50.1970:FF:000003">
    <property type="entry name" value="Alcohol dehydrogenase, iron-containing"/>
    <property type="match status" value="1"/>
</dbReference>
<evidence type="ECO:0000256" key="2">
    <source>
        <dbReference type="ARBA" id="ARBA00007358"/>
    </source>
</evidence>
<dbReference type="Pfam" id="PF00465">
    <property type="entry name" value="Fe-ADH"/>
    <property type="match status" value="1"/>
</dbReference>
<proteinExistence type="inferred from homology"/>
<feature type="domain" description="Fe-containing alcohol dehydrogenase-like C-terminal" evidence="6">
    <location>
        <begin position="188"/>
        <end position="383"/>
    </location>
</feature>
<dbReference type="EMBL" id="FLQZ01000043">
    <property type="protein sequence ID" value="SBT13485.1"/>
    <property type="molecule type" value="Genomic_DNA"/>
</dbReference>
<dbReference type="InterPro" id="IPR039697">
    <property type="entry name" value="Alcohol_dehydrogenase_Fe"/>
</dbReference>
<feature type="domain" description="Alcohol dehydrogenase iron-type/glycerol dehydrogenase GldA" evidence="5">
    <location>
        <begin position="11"/>
        <end position="176"/>
    </location>
</feature>
<sequence>MVFALNLPRLSFTGAGAITDAVQVLSEQKLTKLMLVTDNNLVELGVLDGLFEELKTQSLDYVLFDKVTPNPTASLVREGHKVYLEQGCDGFIAVGGGSPMDCCKAIRAMVANPGKDICDFDGVGKVLRDGAYFVAINTTAGTAAEMTSNSVITDEDRKVKMVIIDSHQIPDIAVNDANLMVGLPAHVTAATGMDALTHAIEAYTTVGAHTLTNPTALEAIKIITQWLPIAVEDGNNIEAREQLACGQFLAGMAFNSAGLGLVHAMAHQPGATHDLPHGVCNAILLPYICEYNAAYVPERFKTIAEAMVGTSLDMSDIDGAELAIRLIRDLSERVKIPSGFSHLGIKNADISGWIDKAMADPCIGGNPHQPTPKEVEELYMAAM</sequence>
<name>A0A1C3JEE6_9VIBR</name>
<dbReference type="FunFam" id="1.20.1090.10:FF:000001">
    <property type="entry name" value="Aldehyde-alcohol dehydrogenase"/>
    <property type="match status" value="1"/>
</dbReference>
<dbReference type="Gene3D" id="1.20.1090.10">
    <property type="entry name" value="Dehydroquinate synthase-like - alpha domain"/>
    <property type="match status" value="1"/>
</dbReference>
<dbReference type="Gene3D" id="3.40.50.1970">
    <property type="match status" value="1"/>
</dbReference>
<dbReference type="PROSITE" id="PS00913">
    <property type="entry name" value="ADH_IRON_1"/>
    <property type="match status" value="1"/>
</dbReference>
<dbReference type="GO" id="GO:0046872">
    <property type="term" value="F:metal ion binding"/>
    <property type="evidence" value="ECO:0007669"/>
    <property type="project" value="InterPro"/>
</dbReference>
<evidence type="ECO:0000259" key="5">
    <source>
        <dbReference type="Pfam" id="PF00465"/>
    </source>
</evidence>
<protein>
    <submittedName>
        <fullName evidence="7">Alcohol dehydrogenase 2</fullName>
        <ecNumber evidence="7">1.1.1.1</ecNumber>
    </submittedName>
</protein>
<dbReference type="NCBIfam" id="TIGR02638">
    <property type="entry name" value="lactal_redase"/>
    <property type="match status" value="1"/>
</dbReference>
<dbReference type="GO" id="GO:0004022">
    <property type="term" value="F:alcohol dehydrogenase (NAD+) activity"/>
    <property type="evidence" value="ECO:0007669"/>
    <property type="project" value="UniProtKB-EC"/>
</dbReference>
<dbReference type="AlphaFoldDB" id="A0A1C3JEE6"/>
<dbReference type="InterPro" id="IPR001670">
    <property type="entry name" value="ADH_Fe/GldA"/>
</dbReference>
<evidence type="ECO:0000256" key="1">
    <source>
        <dbReference type="ARBA" id="ARBA00001962"/>
    </source>
</evidence>
<evidence type="ECO:0000313" key="7">
    <source>
        <dbReference type="EMBL" id="SBT13485.1"/>
    </source>
</evidence>
<dbReference type="PANTHER" id="PTHR11496:SF102">
    <property type="entry name" value="ALCOHOL DEHYDROGENASE 4"/>
    <property type="match status" value="1"/>
</dbReference>
<dbReference type="Proteomes" id="UP000092819">
    <property type="component" value="Unassembled WGS sequence"/>
</dbReference>
<comment type="cofactor">
    <cofactor evidence="1">
        <name>Fe cation</name>
        <dbReference type="ChEBI" id="CHEBI:24875"/>
    </cofactor>
</comment>
<dbReference type="InterPro" id="IPR056798">
    <property type="entry name" value="ADH_Fe_C"/>
</dbReference>
<reference evidence="8" key="1">
    <citation type="submission" date="2016-06" db="EMBL/GenBank/DDBJ databases">
        <authorList>
            <person name="Rodrigo-Torres L."/>
            <person name="Arahal D.R."/>
        </authorList>
    </citation>
    <scope>NUCLEOTIDE SEQUENCE [LARGE SCALE GENOMIC DNA]</scope>
    <source>
        <strain evidence="8">CECT 7224</strain>
    </source>
</reference>
<dbReference type="SUPFAM" id="SSF56796">
    <property type="entry name" value="Dehydroquinate synthase-like"/>
    <property type="match status" value="1"/>
</dbReference>
<organism evidence="7 8">
    <name type="scientific">Vibrio celticus</name>
    <dbReference type="NCBI Taxonomy" id="446372"/>
    <lineage>
        <taxon>Bacteria</taxon>
        <taxon>Pseudomonadati</taxon>
        <taxon>Pseudomonadota</taxon>
        <taxon>Gammaproteobacteria</taxon>
        <taxon>Vibrionales</taxon>
        <taxon>Vibrionaceae</taxon>
        <taxon>Vibrio</taxon>
    </lineage>
</organism>
<comment type="similarity">
    <text evidence="2">Belongs to the iron-containing alcohol dehydrogenase family.</text>
</comment>
<dbReference type="EC" id="1.1.1.1" evidence="7"/>
<evidence type="ECO:0000313" key="8">
    <source>
        <dbReference type="Proteomes" id="UP000092819"/>
    </source>
</evidence>
<keyword evidence="8" id="KW-1185">Reference proteome</keyword>
<dbReference type="CDD" id="cd08188">
    <property type="entry name" value="PDDH"/>
    <property type="match status" value="1"/>
</dbReference>
<evidence type="ECO:0000256" key="3">
    <source>
        <dbReference type="ARBA" id="ARBA00023002"/>
    </source>
</evidence>
<dbReference type="InterPro" id="IPR018211">
    <property type="entry name" value="ADH_Fe_CS"/>
</dbReference>
<accession>A0A1C3JEE6</accession>
<evidence type="ECO:0000259" key="6">
    <source>
        <dbReference type="Pfam" id="PF25137"/>
    </source>
</evidence>
<dbReference type="PROSITE" id="PS00060">
    <property type="entry name" value="ADH_IRON_2"/>
    <property type="match status" value="1"/>
</dbReference>
<keyword evidence="4" id="KW-0520">NAD</keyword>
<evidence type="ECO:0000256" key="4">
    <source>
        <dbReference type="ARBA" id="ARBA00023027"/>
    </source>
</evidence>
<dbReference type="InterPro" id="IPR013460">
    <property type="entry name" value="Lactal_redase"/>
</dbReference>
<dbReference type="PANTHER" id="PTHR11496">
    <property type="entry name" value="ALCOHOL DEHYDROGENASE"/>
    <property type="match status" value="1"/>
</dbReference>
<dbReference type="RefSeq" id="WP_065676494.1">
    <property type="nucleotide sequence ID" value="NZ_AP025463.1"/>
</dbReference>